<sequence length="133" mass="14745">MKCLVIKLDPSGKCREVGNQREKQTTCCTGTPNAGLDPVTPGSQPEPKMNLLVPSNINPEEGRTLFCSDTDTGAGRAQTHGFVKTELSPFSYRLVLIQYQQFNKRVRSKLLTLASHRSFPWDASRSCILCTVE</sequence>
<protein>
    <submittedName>
        <fullName evidence="1">Uncharacterized protein</fullName>
    </submittedName>
</protein>
<reference evidence="1" key="1">
    <citation type="submission" date="2024-06" db="UniProtKB">
        <authorList>
            <consortium name="Ensembl"/>
        </authorList>
    </citation>
    <scope>IDENTIFICATION</scope>
</reference>
<dbReference type="EMBL" id="AEYP01024324">
    <property type="status" value="NOT_ANNOTATED_CDS"/>
    <property type="molecule type" value="Genomic_DNA"/>
</dbReference>
<name>M3YDZ8_MUSPF</name>
<dbReference type="EMBL" id="AEYP01024326">
    <property type="status" value="NOT_ANNOTATED_CDS"/>
    <property type="molecule type" value="Genomic_DNA"/>
</dbReference>
<dbReference type="EMBL" id="AEYP01024325">
    <property type="status" value="NOT_ANNOTATED_CDS"/>
    <property type="molecule type" value="Genomic_DNA"/>
</dbReference>
<dbReference type="Ensembl" id="ENSMPUT00000009711.1">
    <property type="protein sequence ID" value="ENSMPUP00000009555.1"/>
    <property type="gene ID" value="ENSMPUG00000009631.1"/>
</dbReference>
<dbReference type="EMBL" id="AEYP01024323">
    <property type="status" value="NOT_ANNOTATED_CDS"/>
    <property type="molecule type" value="Genomic_DNA"/>
</dbReference>
<evidence type="ECO:0000313" key="1">
    <source>
        <dbReference type="Ensembl" id="ENSMPUP00000009555.1"/>
    </source>
</evidence>
<dbReference type="AlphaFoldDB" id="M3YDZ8"/>
<proteinExistence type="predicted"/>
<dbReference type="EMBL" id="AEYP01024322">
    <property type="status" value="NOT_ANNOTATED_CDS"/>
    <property type="molecule type" value="Genomic_DNA"/>
</dbReference>
<organism evidence="1">
    <name type="scientific">Mustela putorius furo</name>
    <name type="common">European domestic ferret</name>
    <name type="synonym">Mustela furo</name>
    <dbReference type="NCBI Taxonomy" id="9669"/>
    <lineage>
        <taxon>Eukaryota</taxon>
        <taxon>Metazoa</taxon>
        <taxon>Chordata</taxon>
        <taxon>Craniata</taxon>
        <taxon>Vertebrata</taxon>
        <taxon>Euteleostomi</taxon>
        <taxon>Mammalia</taxon>
        <taxon>Eutheria</taxon>
        <taxon>Laurasiatheria</taxon>
        <taxon>Carnivora</taxon>
        <taxon>Caniformia</taxon>
        <taxon>Musteloidea</taxon>
        <taxon>Mustelidae</taxon>
        <taxon>Mustelinae</taxon>
        <taxon>Mustela</taxon>
    </lineage>
</organism>
<dbReference type="HOGENOM" id="CLU_1906075_0_0_1"/>
<dbReference type="EMBL" id="AEYP01024321">
    <property type="status" value="NOT_ANNOTATED_CDS"/>
    <property type="molecule type" value="Genomic_DNA"/>
</dbReference>
<dbReference type="InParanoid" id="M3YDZ8"/>
<accession>M3YDZ8</accession>